<gene>
    <name evidence="2" type="ORF">M9458_031353</name>
</gene>
<evidence type="ECO:0000313" key="3">
    <source>
        <dbReference type="Proteomes" id="UP001529510"/>
    </source>
</evidence>
<name>A0ABD0PB94_CIRMR</name>
<feature type="non-terminal residue" evidence="2">
    <location>
        <position position="1"/>
    </location>
</feature>
<sequence length="148" mass="15348">GAAVVLRVHAVRQPPVSQHAGVRRHPRHRPQLVSQSGVYAGDAGAVSAADRRVERRTPAHGAAAGRPVRRAPTRSGGGRCVPVDGVGESAEHLLSPGTAAISQRARSGGLHLHAGAHRAQTAAREQRCLHHVSACRPAAGAPEMLQPS</sequence>
<reference evidence="2 3" key="1">
    <citation type="submission" date="2024-05" db="EMBL/GenBank/DDBJ databases">
        <title>Genome sequencing and assembly of Indian major carp, Cirrhinus mrigala (Hamilton, 1822).</title>
        <authorList>
            <person name="Mohindra V."/>
            <person name="Chowdhury L.M."/>
            <person name="Lal K."/>
            <person name="Jena J.K."/>
        </authorList>
    </citation>
    <scope>NUCLEOTIDE SEQUENCE [LARGE SCALE GENOMIC DNA]</scope>
    <source>
        <strain evidence="2">CM1030</strain>
        <tissue evidence="2">Blood</tissue>
    </source>
</reference>
<feature type="non-terminal residue" evidence="2">
    <location>
        <position position="148"/>
    </location>
</feature>
<accession>A0ABD0PB94</accession>
<evidence type="ECO:0000313" key="2">
    <source>
        <dbReference type="EMBL" id="KAL0171042.1"/>
    </source>
</evidence>
<keyword evidence="3" id="KW-1185">Reference proteome</keyword>
<dbReference type="Proteomes" id="UP001529510">
    <property type="component" value="Unassembled WGS sequence"/>
</dbReference>
<protein>
    <submittedName>
        <fullName evidence="2">Uncharacterized protein</fullName>
    </submittedName>
</protein>
<comment type="caution">
    <text evidence="2">The sequence shown here is derived from an EMBL/GenBank/DDBJ whole genome shotgun (WGS) entry which is preliminary data.</text>
</comment>
<feature type="compositionally biased region" description="Basic residues" evidence="1">
    <location>
        <begin position="21"/>
        <end position="30"/>
    </location>
</feature>
<evidence type="ECO:0000256" key="1">
    <source>
        <dbReference type="SAM" id="MobiDB-lite"/>
    </source>
</evidence>
<organism evidence="2 3">
    <name type="scientific">Cirrhinus mrigala</name>
    <name type="common">Mrigala</name>
    <dbReference type="NCBI Taxonomy" id="683832"/>
    <lineage>
        <taxon>Eukaryota</taxon>
        <taxon>Metazoa</taxon>
        <taxon>Chordata</taxon>
        <taxon>Craniata</taxon>
        <taxon>Vertebrata</taxon>
        <taxon>Euteleostomi</taxon>
        <taxon>Actinopterygii</taxon>
        <taxon>Neopterygii</taxon>
        <taxon>Teleostei</taxon>
        <taxon>Ostariophysi</taxon>
        <taxon>Cypriniformes</taxon>
        <taxon>Cyprinidae</taxon>
        <taxon>Labeoninae</taxon>
        <taxon>Labeonini</taxon>
        <taxon>Cirrhinus</taxon>
    </lineage>
</organism>
<dbReference type="EMBL" id="JAMKFB020000016">
    <property type="protein sequence ID" value="KAL0171042.1"/>
    <property type="molecule type" value="Genomic_DNA"/>
</dbReference>
<dbReference type="AlphaFoldDB" id="A0ABD0PB94"/>
<proteinExistence type="predicted"/>
<feature type="region of interest" description="Disordered" evidence="1">
    <location>
        <begin position="16"/>
        <end position="85"/>
    </location>
</feature>